<dbReference type="EMBL" id="MLQR01000003">
    <property type="protein sequence ID" value="OIJ16838.1"/>
    <property type="molecule type" value="Genomic_DNA"/>
</dbReference>
<dbReference type="Pfam" id="PF01546">
    <property type="entry name" value="Peptidase_M20"/>
    <property type="match status" value="1"/>
</dbReference>
<dbReference type="GO" id="GO:0046872">
    <property type="term" value="F:metal ion binding"/>
    <property type="evidence" value="ECO:0007669"/>
    <property type="project" value="UniProtKB-KW"/>
</dbReference>
<dbReference type="NCBIfam" id="TIGR01879">
    <property type="entry name" value="hydantase"/>
    <property type="match status" value="1"/>
</dbReference>
<proteinExistence type="inferred from homology"/>
<dbReference type="PIRSF" id="PIRSF001235">
    <property type="entry name" value="Amidase_carbamoylase"/>
    <property type="match status" value="1"/>
</dbReference>
<dbReference type="Pfam" id="PF07687">
    <property type="entry name" value="M20_dimer"/>
    <property type="match status" value="1"/>
</dbReference>
<feature type="binding site" evidence="3">
    <location>
        <position position="113"/>
    </location>
    <ligand>
        <name>Zn(2+)</name>
        <dbReference type="ChEBI" id="CHEBI:29105"/>
        <label>2</label>
    </ligand>
</feature>
<evidence type="ECO:0000256" key="2">
    <source>
        <dbReference type="ARBA" id="ARBA00022801"/>
    </source>
</evidence>
<evidence type="ECO:0000313" key="6">
    <source>
        <dbReference type="Proteomes" id="UP000179524"/>
    </source>
</evidence>
<dbReference type="PANTHER" id="PTHR32494:SF5">
    <property type="entry name" value="ALLANTOATE AMIDOHYDROLASE"/>
    <property type="match status" value="1"/>
</dbReference>
<feature type="domain" description="Peptidase M20 dimerisation" evidence="4">
    <location>
        <begin position="233"/>
        <end position="333"/>
    </location>
</feature>
<feature type="binding site" evidence="3">
    <location>
        <position position="102"/>
    </location>
    <ligand>
        <name>Zn(2+)</name>
        <dbReference type="ChEBI" id="CHEBI:29105"/>
        <label>1</label>
    </ligand>
</feature>
<keyword evidence="3" id="KW-0479">Metal-binding</keyword>
<sequence length="432" mass="46930">MTDFPKRFYQRLLLDYDHKLNVEGINGKRLAERLAKLAGIGLTPNNGSSRMGFSEEERKAKKLVKEWMKEAGLEVREDGAGNVFGRLEGKENDSPVVMSGSHLDTVPNGGHFDGTLGVLLALEVVAAWKEKGYQPTKPYEVVIFTDEEGSRFNGGLSGSGAMVGEVIREEQLKLIDVFGNSFEQVLEEAGLTVDGYLSAKRNLKEIAAFVEVHIEQGKQLEKENLPVGVVTGIAGPCWIEVSFLGIAGHAGNTPMNDRSDALTAASQFILQVETLPSKVSPSAVATVGKVHVHPNGVNVIPGKVTLCVDIRDIHKETRDLLVDKITESAKQVASDRGISVEITENFRITPVPISIQMQGKVMKAVENHVRSSHLSPSGAGHDAMIVGRHLPIAMVFVRSKGGISHNPMEWTSLNDCVIAARVLKDLVEDLTM</sequence>
<protein>
    <submittedName>
        <fullName evidence="5">Allantoate amidohydrolase</fullName>
    </submittedName>
</protein>
<dbReference type="InterPro" id="IPR011650">
    <property type="entry name" value="Peptidase_M20_dimer"/>
</dbReference>
<dbReference type="CDD" id="cd03884">
    <property type="entry name" value="M20_bAS"/>
    <property type="match status" value="1"/>
</dbReference>
<evidence type="ECO:0000256" key="3">
    <source>
        <dbReference type="PIRSR" id="PIRSR001235-1"/>
    </source>
</evidence>
<dbReference type="SUPFAM" id="SSF55031">
    <property type="entry name" value="Bacterial exopeptidase dimerisation domain"/>
    <property type="match status" value="1"/>
</dbReference>
<name>A0A1S2LWD5_9BACI</name>
<dbReference type="InterPro" id="IPR002933">
    <property type="entry name" value="Peptidase_M20"/>
</dbReference>
<feature type="binding site" evidence="3">
    <location>
        <position position="213"/>
    </location>
    <ligand>
        <name>Zn(2+)</name>
        <dbReference type="ChEBI" id="CHEBI:29105"/>
        <label>1</label>
    </ligand>
</feature>
<dbReference type="Gene3D" id="3.40.630.10">
    <property type="entry name" value="Zn peptidases"/>
    <property type="match status" value="1"/>
</dbReference>
<feature type="binding site" evidence="3">
    <location>
        <position position="113"/>
    </location>
    <ligand>
        <name>Zn(2+)</name>
        <dbReference type="ChEBI" id="CHEBI:29105"/>
        <label>1</label>
    </ligand>
</feature>
<accession>A0A1S2LWD5</accession>
<comment type="cofactor">
    <cofactor evidence="3">
        <name>Zn(2+)</name>
        <dbReference type="ChEBI" id="CHEBI:29105"/>
    </cofactor>
    <text evidence="3">Binds 2 Zn(2+) ions per subunit.</text>
</comment>
<evidence type="ECO:0000259" key="4">
    <source>
        <dbReference type="Pfam" id="PF07687"/>
    </source>
</evidence>
<keyword evidence="3" id="KW-0862">Zinc</keyword>
<comment type="caution">
    <text evidence="5">The sequence shown here is derived from an EMBL/GenBank/DDBJ whole genome shotgun (WGS) entry which is preliminary data.</text>
</comment>
<gene>
    <name evidence="5" type="ORF">BKP37_04620</name>
</gene>
<dbReference type="InterPro" id="IPR010158">
    <property type="entry name" value="Amidase_Cbmase"/>
</dbReference>
<dbReference type="AlphaFoldDB" id="A0A1S2LWD5"/>
<keyword evidence="2 5" id="KW-0378">Hydrolase</keyword>
<feature type="binding site" evidence="3">
    <location>
        <position position="148"/>
    </location>
    <ligand>
        <name>Zn(2+)</name>
        <dbReference type="ChEBI" id="CHEBI:29105"/>
        <label>2</label>
    </ligand>
</feature>
<dbReference type="InterPro" id="IPR036264">
    <property type="entry name" value="Bact_exopeptidase_dim_dom"/>
</dbReference>
<keyword evidence="6" id="KW-1185">Reference proteome</keyword>
<dbReference type="Proteomes" id="UP000179524">
    <property type="component" value="Unassembled WGS sequence"/>
</dbReference>
<evidence type="ECO:0000256" key="1">
    <source>
        <dbReference type="ARBA" id="ARBA00006153"/>
    </source>
</evidence>
<dbReference type="PANTHER" id="PTHR32494">
    <property type="entry name" value="ALLANTOATE DEIMINASE-RELATED"/>
    <property type="match status" value="1"/>
</dbReference>
<dbReference type="SUPFAM" id="SSF53187">
    <property type="entry name" value="Zn-dependent exopeptidases"/>
    <property type="match status" value="1"/>
</dbReference>
<reference evidence="5 6" key="1">
    <citation type="submission" date="2016-10" db="EMBL/GenBank/DDBJ databases">
        <title>Draft genome sequences of four alkaliphilic bacteria belonging to the Anaerobacillus genus.</title>
        <authorList>
            <person name="Bassil N.M."/>
            <person name="Lloyd J.R."/>
        </authorList>
    </citation>
    <scope>NUCLEOTIDE SEQUENCE [LARGE SCALE GENOMIC DNA]</scope>
    <source>
        <strain evidence="5 6">DSM 18345</strain>
    </source>
</reference>
<feature type="binding site" evidence="3">
    <location>
        <position position="405"/>
    </location>
    <ligand>
        <name>Zn(2+)</name>
        <dbReference type="ChEBI" id="CHEBI:29105"/>
        <label>2</label>
    </ligand>
</feature>
<dbReference type="Gene3D" id="3.30.70.360">
    <property type="match status" value="1"/>
</dbReference>
<organism evidence="5 6">
    <name type="scientific">Anaerobacillus alkalilacustris</name>
    <dbReference type="NCBI Taxonomy" id="393763"/>
    <lineage>
        <taxon>Bacteria</taxon>
        <taxon>Bacillati</taxon>
        <taxon>Bacillota</taxon>
        <taxon>Bacilli</taxon>
        <taxon>Bacillales</taxon>
        <taxon>Bacillaceae</taxon>
        <taxon>Anaerobacillus</taxon>
    </lineage>
</organism>
<dbReference type="GO" id="GO:0016813">
    <property type="term" value="F:hydrolase activity, acting on carbon-nitrogen (but not peptide) bonds, in linear amidines"/>
    <property type="evidence" value="ECO:0007669"/>
    <property type="project" value="InterPro"/>
</dbReference>
<comment type="similarity">
    <text evidence="1">Belongs to the peptidase M20 family.</text>
</comment>
<dbReference type="NCBIfam" id="NF006771">
    <property type="entry name" value="PRK09290.1-5"/>
    <property type="match status" value="1"/>
</dbReference>
<evidence type="ECO:0000313" key="5">
    <source>
        <dbReference type="EMBL" id="OIJ16838.1"/>
    </source>
</evidence>